<organism evidence="3 4">
    <name type="scientific">Natronospirillum operosum</name>
    <dbReference type="NCBI Taxonomy" id="2759953"/>
    <lineage>
        <taxon>Bacteria</taxon>
        <taxon>Pseudomonadati</taxon>
        <taxon>Pseudomonadota</taxon>
        <taxon>Gammaproteobacteria</taxon>
        <taxon>Oceanospirillales</taxon>
        <taxon>Natronospirillaceae</taxon>
        <taxon>Natronospirillum</taxon>
    </lineage>
</organism>
<evidence type="ECO:0000256" key="1">
    <source>
        <dbReference type="HAMAP-Rule" id="MF_00386"/>
    </source>
</evidence>
<dbReference type="Pfam" id="PF01809">
    <property type="entry name" value="YidD"/>
    <property type="match status" value="1"/>
</dbReference>
<protein>
    <recommendedName>
        <fullName evidence="1">Putative membrane protein insertion efficiency factor</fullName>
    </recommendedName>
</protein>
<dbReference type="InterPro" id="IPR002696">
    <property type="entry name" value="Membr_insert_effic_factor_YidD"/>
</dbReference>
<proteinExistence type="inferred from homology"/>
<dbReference type="Proteomes" id="UP000297475">
    <property type="component" value="Unassembled WGS sequence"/>
</dbReference>
<keyword evidence="1" id="KW-1003">Cell membrane</keyword>
<dbReference type="NCBIfam" id="TIGR00278">
    <property type="entry name" value="membrane protein insertion efficiency factor YidD"/>
    <property type="match status" value="1"/>
</dbReference>
<sequence length="102" mass="11524">MKRLLLLLIRGYQRFISPFTPPRCRFYPTCSQYAVEALETHGALKGSWLAAKRVVKCHPLHPGGIDLVPGTSRKEPQQDTTEPAGTSEDSPDTTKQREHRHD</sequence>
<comment type="function">
    <text evidence="1">Could be involved in insertion of integral membrane proteins into the membrane.</text>
</comment>
<feature type="region of interest" description="Disordered" evidence="2">
    <location>
        <begin position="62"/>
        <end position="102"/>
    </location>
</feature>
<dbReference type="OrthoDB" id="9801753at2"/>
<evidence type="ECO:0000313" key="4">
    <source>
        <dbReference type="Proteomes" id="UP000297475"/>
    </source>
</evidence>
<feature type="compositionally biased region" description="Polar residues" evidence="2">
    <location>
        <begin position="78"/>
        <end position="88"/>
    </location>
</feature>
<keyword evidence="4" id="KW-1185">Reference proteome</keyword>
<comment type="caution">
    <text evidence="3">The sequence shown here is derived from an EMBL/GenBank/DDBJ whole genome shotgun (WGS) entry which is preliminary data.</text>
</comment>
<dbReference type="GO" id="GO:0005886">
    <property type="term" value="C:plasma membrane"/>
    <property type="evidence" value="ECO:0007669"/>
    <property type="project" value="UniProtKB-SubCell"/>
</dbReference>
<name>A0A4Z0WHP5_9GAMM</name>
<comment type="subcellular location">
    <subcellularLocation>
        <location evidence="1">Cell membrane</location>
        <topology evidence="1">Peripheral membrane protein</topology>
        <orientation evidence="1">Cytoplasmic side</orientation>
    </subcellularLocation>
</comment>
<evidence type="ECO:0000256" key="2">
    <source>
        <dbReference type="SAM" id="MobiDB-lite"/>
    </source>
</evidence>
<dbReference type="HAMAP" id="MF_00386">
    <property type="entry name" value="UPF0161_YidD"/>
    <property type="match status" value="1"/>
</dbReference>
<dbReference type="PANTHER" id="PTHR33383:SF1">
    <property type="entry name" value="MEMBRANE PROTEIN INSERTION EFFICIENCY FACTOR-RELATED"/>
    <property type="match status" value="1"/>
</dbReference>
<keyword evidence="1" id="KW-0472">Membrane</keyword>
<feature type="compositionally biased region" description="Basic and acidic residues" evidence="2">
    <location>
        <begin position="92"/>
        <end position="102"/>
    </location>
</feature>
<evidence type="ECO:0000313" key="3">
    <source>
        <dbReference type="EMBL" id="TGG96088.1"/>
    </source>
</evidence>
<comment type="similarity">
    <text evidence="1">Belongs to the UPF0161 family.</text>
</comment>
<accession>A0A4Z0WHP5</accession>
<dbReference type="SMART" id="SM01234">
    <property type="entry name" value="Haemolytic"/>
    <property type="match status" value="1"/>
</dbReference>
<dbReference type="AlphaFoldDB" id="A0A4Z0WHP5"/>
<reference evidence="3 4" key="1">
    <citation type="submission" date="2019-04" db="EMBL/GenBank/DDBJ databases">
        <title>Natronospirillum operosus gen. nov., sp. nov., a haloalkaliphilic satellite isolated from decaying biomass of laboratory culture of cyanobacterium Geitlerinema sp. and proposal of Natronospirillaceae fam. nov. and Saccharospirillaceae fam. nov.</title>
        <authorList>
            <person name="Kevbrin V."/>
            <person name="Boltyanskaya Y."/>
            <person name="Koziaeva V."/>
            <person name="Grouzdev D.S."/>
            <person name="Park M."/>
            <person name="Cho J."/>
        </authorList>
    </citation>
    <scope>NUCLEOTIDE SEQUENCE [LARGE SCALE GENOMIC DNA]</scope>
    <source>
        <strain evidence="3 4">G-116</strain>
    </source>
</reference>
<dbReference type="EMBL" id="SRMF01000001">
    <property type="protein sequence ID" value="TGG96088.1"/>
    <property type="molecule type" value="Genomic_DNA"/>
</dbReference>
<gene>
    <name evidence="3" type="primary">yidD</name>
    <name evidence="3" type="ORF">E4656_05305</name>
</gene>
<dbReference type="PANTHER" id="PTHR33383">
    <property type="entry name" value="MEMBRANE PROTEIN INSERTION EFFICIENCY FACTOR-RELATED"/>
    <property type="match status" value="1"/>
</dbReference>